<dbReference type="Gene3D" id="3.40.50.300">
    <property type="entry name" value="P-loop containing nucleotide triphosphate hydrolases"/>
    <property type="match status" value="1"/>
</dbReference>
<accession>A0ABX1XUE4</accession>
<dbReference type="SMART" id="SM00833">
    <property type="entry name" value="CobW_C"/>
    <property type="match status" value="1"/>
</dbReference>
<dbReference type="InterPro" id="IPR003495">
    <property type="entry name" value="CobW/HypB/UreG_nucleotide-bd"/>
</dbReference>
<dbReference type="PANTHER" id="PTHR43603">
    <property type="entry name" value="COBW DOMAIN-CONTAINING PROTEIN DDB_G0274527"/>
    <property type="match status" value="1"/>
</dbReference>
<evidence type="ECO:0000313" key="7">
    <source>
        <dbReference type="EMBL" id="NOU71404.1"/>
    </source>
</evidence>
<organism evidence="7 8">
    <name type="scientific">Paenibacillus phytorum</name>
    <dbReference type="NCBI Taxonomy" id="2654977"/>
    <lineage>
        <taxon>Bacteria</taxon>
        <taxon>Bacillati</taxon>
        <taxon>Bacillota</taxon>
        <taxon>Bacilli</taxon>
        <taxon>Bacillales</taxon>
        <taxon>Paenibacillaceae</taxon>
        <taxon>Paenibacillus</taxon>
    </lineage>
</organism>
<dbReference type="InterPro" id="IPR011629">
    <property type="entry name" value="CobW-like_C"/>
</dbReference>
<evidence type="ECO:0000259" key="6">
    <source>
        <dbReference type="SMART" id="SM00833"/>
    </source>
</evidence>
<dbReference type="RefSeq" id="WP_171642779.1">
    <property type="nucleotide sequence ID" value="NZ_WHOA01000065.1"/>
</dbReference>
<evidence type="ECO:0000256" key="1">
    <source>
        <dbReference type="ARBA" id="ARBA00022741"/>
    </source>
</evidence>
<comment type="catalytic activity">
    <reaction evidence="5">
        <text>GTP + H2O = GDP + phosphate + H(+)</text>
        <dbReference type="Rhea" id="RHEA:19669"/>
        <dbReference type="ChEBI" id="CHEBI:15377"/>
        <dbReference type="ChEBI" id="CHEBI:15378"/>
        <dbReference type="ChEBI" id="CHEBI:37565"/>
        <dbReference type="ChEBI" id="CHEBI:43474"/>
        <dbReference type="ChEBI" id="CHEBI:58189"/>
    </reaction>
    <physiologicalReaction direction="left-to-right" evidence="5">
        <dbReference type="Rhea" id="RHEA:19670"/>
    </physiologicalReaction>
</comment>
<dbReference type="SUPFAM" id="SSF52540">
    <property type="entry name" value="P-loop containing nucleoside triphosphate hydrolases"/>
    <property type="match status" value="1"/>
</dbReference>
<protein>
    <submittedName>
        <fullName evidence="7">GTP-binding protein</fullName>
    </submittedName>
</protein>
<evidence type="ECO:0000313" key="8">
    <source>
        <dbReference type="Proteomes" id="UP000616779"/>
    </source>
</evidence>
<dbReference type="EMBL" id="WHOA01000065">
    <property type="protein sequence ID" value="NOU71404.1"/>
    <property type="molecule type" value="Genomic_DNA"/>
</dbReference>
<dbReference type="InterPro" id="IPR051927">
    <property type="entry name" value="Zn_Chap_cDPG_Synth"/>
</dbReference>
<keyword evidence="3" id="KW-0143">Chaperone</keyword>
<evidence type="ECO:0000256" key="4">
    <source>
        <dbReference type="ARBA" id="ARBA00034320"/>
    </source>
</evidence>
<comment type="caution">
    <text evidence="7">The sequence shown here is derived from an EMBL/GenBank/DDBJ whole genome shotgun (WGS) entry which is preliminary data.</text>
</comment>
<dbReference type="InterPro" id="IPR036627">
    <property type="entry name" value="CobW-likC_sf"/>
</dbReference>
<dbReference type="InterPro" id="IPR027417">
    <property type="entry name" value="P-loop_NTPase"/>
</dbReference>
<keyword evidence="1" id="KW-0547">Nucleotide-binding</keyword>
<gene>
    <name evidence="7" type="ORF">GC098_08210</name>
</gene>
<dbReference type="PANTHER" id="PTHR43603:SF3">
    <property type="entry name" value="ZINC CHAPERONE YCIC"/>
    <property type="match status" value="1"/>
</dbReference>
<evidence type="ECO:0000256" key="2">
    <source>
        <dbReference type="ARBA" id="ARBA00022801"/>
    </source>
</evidence>
<reference evidence="7 8" key="1">
    <citation type="submission" date="2019-10" db="EMBL/GenBank/DDBJ databases">
        <title>Description of Paenibacillus terrestris sp. nov.</title>
        <authorList>
            <person name="Carlier A."/>
            <person name="Qi S."/>
        </authorList>
    </citation>
    <scope>NUCLEOTIDE SEQUENCE [LARGE SCALE GENOMIC DNA]</scope>
    <source>
        <strain evidence="7 8">LMG 31458</strain>
    </source>
</reference>
<proteinExistence type="inferred from homology"/>
<evidence type="ECO:0000256" key="3">
    <source>
        <dbReference type="ARBA" id="ARBA00023186"/>
    </source>
</evidence>
<feature type="domain" description="CobW C-terminal" evidence="6">
    <location>
        <begin position="261"/>
        <end position="376"/>
    </location>
</feature>
<sequence>MTLVDHKIPVTVLSGYLGAGKTTLLNHVLHNRDGLKVAVIVNDLSEVNIDAELIREGNGLSRTNESLVEMSNGCICCTLREDLLKEVERLAKENKFDYILIESTGVGEPLPVAQTFTYMDEEQGIDLTQFCRLDTMVTVVDAYRFWTDYSSGETLLERSQAVGEEDTRDVVDLLIDQIEFCDVLILNKCDMLEEDELVELEGVLRTLQPRAKFIRSVHGKVAPTDILNTHLFNFDEASTSAGWMREMEKETHTPETEEYGISSFVYERIRPFEPSRLMSWMEDWPAEIIRTKGIMWLATRNDHAQNLSQAGPSIRFGPAGYWVAALPVGEREADLKEDADQIKIWDDTYGDRINKVVFIGIEMDRVSIVASLDACLLTDDEMQGDWNRFEDELPNAIMELEEACPLPQ</sequence>
<evidence type="ECO:0000256" key="5">
    <source>
        <dbReference type="ARBA" id="ARBA00049117"/>
    </source>
</evidence>
<comment type="similarity">
    <text evidence="4">Belongs to the SIMIBI class G3E GTPase family. ZNG1 subfamily.</text>
</comment>
<dbReference type="Gene3D" id="3.30.1220.10">
    <property type="entry name" value="CobW-like, C-terminal domain"/>
    <property type="match status" value="1"/>
</dbReference>
<dbReference type="Proteomes" id="UP000616779">
    <property type="component" value="Unassembled WGS sequence"/>
</dbReference>
<keyword evidence="2" id="KW-0378">Hydrolase</keyword>
<name>A0ABX1XUE4_9BACL</name>
<dbReference type="CDD" id="cd03112">
    <property type="entry name" value="CobW-like"/>
    <property type="match status" value="1"/>
</dbReference>
<keyword evidence="8" id="KW-1185">Reference proteome</keyword>
<dbReference type="Pfam" id="PF07683">
    <property type="entry name" value="CobW_C"/>
    <property type="match status" value="1"/>
</dbReference>
<dbReference type="Pfam" id="PF02492">
    <property type="entry name" value="cobW"/>
    <property type="match status" value="1"/>
</dbReference>